<dbReference type="SUPFAM" id="SSF53474">
    <property type="entry name" value="alpha/beta-Hydrolases"/>
    <property type="match status" value="1"/>
</dbReference>
<sequence>MVAIEFRDETPKRSFGSLLLGRPAEEVVKIDPLRFPGMSSRVHEMNEQSAYWRKWLKSHEGKPDAILGYCSGAALAWSLAAEYLPEDVPLVLLDPEWTSPRVAQDLLADLCQGMDPEGRGSPVPPVGELAPDDALFVAGGFLRSAMERVAGELPVDILDTLTEKQRAWFSYTLSATAPDARLEPRQVFLSRAGRWTEGGNTRVHRFPTDPWELFRSIEVADAIGRLVEDSPREITHGDRPGEV</sequence>
<comment type="caution">
    <text evidence="1">The sequence shown here is derived from an EMBL/GenBank/DDBJ whole genome shotgun (WGS) entry which is preliminary data.</text>
</comment>
<protein>
    <recommendedName>
        <fullName evidence="3">Thioesterase domain-containing protein</fullName>
    </recommendedName>
</protein>
<dbReference type="AlphaFoldDB" id="A0A366LZK8"/>
<dbReference type="Gene3D" id="3.40.50.1820">
    <property type="entry name" value="alpha/beta hydrolase"/>
    <property type="match status" value="1"/>
</dbReference>
<reference evidence="1 2" key="1">
    <citation type="submission" date="2018-06" db="EMBL/GenBank/DDBJ databases">
        <title>Sphaerisporangium craniellae sp. nov., isolated from a marine sponge in the South China Sea.</title>
        <authorList>
            <person name="Li L."/>
        </authorList>
    </citation>
    <scope>NUCLEOTIDE SEQUENCE [LARGE SCALE GENOMIC DNA]</scope>
    <source>
        <strain evidence="1 2">LHW63015</strain>
    </source>
</reference>
<evidence type="ECO:0000313" key="1">
    <source>
        <dbReference type="EMBL" id="RBQ19385.1"/>
    </source>
</evidence>
<accession>A0A366LZK8</accession>
<dbReference type="EMBL" id="QMEY01000005">
    <property type="protein sequence ID" value="RBQ19385.1"/>
    <property type="molecule type" value="Genomic_DNA"/>
</dbReference>
<organism evidence="1 2">
    <name type="scientific">Spongiactinospora rosea</name>
    <dbReference type="NCBI Taxonomy" id="2248750"/>
    <lineage>
        <taxon>Bacteria</taxon>
        <taxon>Bacillati</taxon>
        <taxon>Actinomycetota</taxon>
        <taxon>Actinomycetes</taxon>
        <taxon>Streptosporangiales</taxon>
        <taxon>Streptosporangiaceae</taxon>
        <taxon>Spongiactinospora</taxon>
    </lineage>
</organism>
<dbReference type="InterPro" id="IPR029058">
    <property type="entry name" value="AB_hydrolase_fold"/>
</dbReference>
<name>A0A366LZK8_9ACTN</name>
<evidence type="ECO:0000313" key="2">
    <source>
        <dbReference type="Proteomes" id="UP000253303"/>
    </source>
</evidence>
<proteinExistence type="predicted"/>
<keyword evidence="2" id="KW-1185">Reference proteome</keyword>
<gene>
    <name evidence="1" type="ORF">DP939_15810</name>
</gene>
<evidence type="ECO:0008006" key="3">
    <source>
        <dbReference type="Google" id="ProtNLM"/>
    </source>
</evidence>
<dbReference type="Proteomes" id="UP000253303">
    <property type="component" value="Unassembled WGS sequence"/>
</dbReference>